<proteinExistence type="predicted"/>
<feature type="compositionally biased region" description="Basic and acidic residues" evidence="1">
    <location>
        <begin position="115"/>
        <end position="125"/>
    </location>
</feature>
<protein>
    <recommendedName>
        <fullName evidence="4">Oxidoreductase</fullName>
    </recommendedName>
</protein>
<evidence type="ECO:0000313" key="2">
    <source>
        <dbReference type="EMBL" id="MFC6145493.1"/>
    </source>
</evidence>
<dbReference type="RefSeq" id="WP_376999194.1">
    <property type="nucleotide sequence ID" value="NZ_JBHSQE010000001.1"/>
</dbReference>
<reference evidence="3" key="1">
    <citation type="journal article" date="2019" name="Int. J. Syst. Evol. Microbiol.">
        <title>The Global Catalogue of Microorganisms (GCM) 10K type strain sequencing project: providing services to taxonomists for standard genome sequencing and annotation.</title>
        <authorList>
            <consortium name="The Broad Institute Genomics Platform"/>
            <consortium name="The Broad Institute Genome Sequencing Center for Infectious Disease"/>
            <person name="Wu L."/>
            <person name="Ma J."/>
        </authorList>
    </citation>
    <scope>NUCLEOTIDE SEQUENCE [LARGE SCALE GENOMIC DNA]</scope>
    <source>
        <strain evidence="3">CCUG 51943</strain>
    </source>
</reference>
<comment type="caution">
    <text evidence="2">The sequence shown here is derived from an EMBL/GenBank/DDBJ whole genome shotgun (WGS) entry which is preliminary data.</text>
</comment>
<accession>A0ABW1Q814</accession>
<feature type="region of interest" description="Disordered" evidence="1">
    <location>
        <begin position="103"/>
        <end position="133"/>
    </location>
</feature>
<evidence type="ECO:0000313" key="3">
    <source>
        <dbReference type="Proteomes" id="UP001596244"/>
    </source>
</evidence>
<sequence>MLFRHFPRAFAAVVTATALTLSACTSEETGPETEAAVGLPVDAARVTVQTPGTAERVLTYASSGEQSVTVEVADGFNQLLMQADSVDVQAPAGGDVTRLTLPLTGTTEGASEPAEGEREATRDVEFSVGQPSPDNLELVDDVRSAEGFRLGWRGEDDGQVSTVRLAAPTGATDEGRALVEKALMKVLSLPVIFPAEAVGVGATWSVDTRVTGESTLLQTATYTITGIAGDRVTLDVDVQQRPALGALTMEDGQPLNVLNSNTTSEGSLTVDLGHALPVDGRVSYTTRVVYGGADSDVRVVQDSTTSLSFS</sequence>
<name>A0ABW1Q814_9CORY</name>
<dbReference type="Proteomes" id="UP001596244">
    <property type="component" value="Unassembled WGS sequence"/>
</dbReference>
<gene>
    <name evidence="2" type="ORF">ACFPUZ_01535</name>
</gene>
<evidence type="ECO:0008006" key="4">
    <source>
        <dbReference type="Google" id="ProtNLM"/>
    </source>
</evidence>
<evidence type="ECO:0000256" key="1">
    <source>
        <dbReference type="SAM" id="MobiDB-lite"/>
    </source>
</evidence>
<keyword evidence="3" id="KW-1185">Reference proteome</keyword>
<dbReference type="PROSITE" id="PS51257">
    <property type="entry name" value="PROKAR_LIPOPROTEIN"/>
    <property type="match status" value="1"/>
</dbReference>
<dbReference type="EMBL" id="JBHSQE010000001">
    <property type="protein sequence ID" value="MFC6145493.1"/>
    <property type="molecule type" value="Genomic_DNA"/>
</dbReference>
<organism evidence="2 3">
    <name type="scientific">Corynebacterium nasicanis</name>
    <dbReference type="NCBI Taxonomy" id="1448267"/>
    <lineage>
        <taxon>Bacteria</taxon>
        <taxon>Bacillati</taxon>
        <taxon>Actinomycetota</taxon>
        <taxon>Actinomycetes</taxon>
        <taxon>Mycobacteriales</taxon>
        <taxon>Corynebacteriaceae</taxon>
        <taxon>Corynebacterium</taxon>
    </lineage>
</organism>